<accession>A0A561VAV3</accession>
<comment type="caution">
    <text evidence="3">The sequence shown here is derived from an EMBL/GenBank/DDBJ whole genome shotgun (WGS) entry which is preliminary data.</text>
</comment>
<keyword evidence="4" id="KW-1185">Reference proteome</keyword>
<name>A0A561VAV3_9PSEU</name>
<sequence length="512" mass="56123">MAPAAWLVRGGRHGEREEQALSRGLAIAGWDEVGDLSALPTKGALRQRISSCYPTASKAKVANWTGQLWRFRAEMELDDYVVLPLKTRPGQLAIGRVSGPYRFDADAAPGYQHLRPVDWIRKDVPRDDVQRDLLDSMGSLLTICGLHRFGAAERIANLAAGSVDPGPDVADERPQPMASTPAELAARAAEADVSSPFKLTIRELLDCWGVVRRTSSNIAQIETDLSEYGLTTKPPFTEGWIGTKVEIVPIGEEPGGEGGVEAGDAEDVQEASEFVPITLRVGMLGPANKDVASVRPEDGLDTATTRMLIENYSQLAVIDSQGNLCGAVSWESIGKARLSGHTVAVSDALVPARVVHPSEDLLSQLDEIYRRGYLFVRGADQSSTGIVTAADLTGQFGELTRPFVLIDEAERRLRRRVDEVFEVEELRQVARNPKKVHSAADFTLGSYGFLLKEPENFRKLAWPLDQTIFLACLEEVRKIRNDIMHFTLDPLTAELDTLAGFVQMLRTVDPRG</sequence>
<protein>
    <submittedName>
        <fullName evidence="3">Restriction system protein</fullName>
    </submittedName>
</protein>
<dbReference type="EMBL" id="VIWX01000001">
    <property type="protein sequence ID" value="TWG08730.1"/>
    <property type="molecule type" value="Genomic_DNA"/>
</dbReference>
<evidence type="ECO:0000313" key="3">
    <source>
        <dbReference type="EMBL" id="TWG08730.1"/>
    </source>
</evidence>
<evidence type="ECO:0000256" key="1">
    <source>
        <dbReference type="PROSITE-ProRule" id="PRU00703"/>
    </source>
</evidence>
<dbReference type="Proteomes" id="UP000316184">
    <property type="component" value="Unassembled WGS sequence"/>
</dbReference>
<dbReference type="PROSITE" id="PS51371">
    <property type="entry name" value="CBS"/>
    <property type="match status" value="1"/>
</dbReference>
<evidence type="ECO:0000259" key="2">
    <source>
        <dbReference type="PROSITE" id="PS51371"/>
    </source>
</evidence>
<gene>
    <name evidence="3" type="ORF">FHU35_111355</name>
</gene>
<reference evidence="3 4" key="1">
    <citation type="submission" date="2019-06" db="EMBL/GenBank/DDBJ databases">
        <title>Sequencing the genomes of 1000 actinobacteria strains.</title>
        <authorList>
            <person name="Klenk H.-P."/>
        </authorList>
    </citation>
    <scope>NUCLEOTIDE SEQUENCE [LARGE SCALE GENOMIC DNA]</scope>
    <source>
        <strain evidence="3 4">DSM 46699</strain>
    </source>
</reference>
<dbReference type="SUPFAM" id="SSF54631">
    <property type="entry name" value="CBS-domain pair"/>
    <property type="match status" value="1"/>
</dbReference>
<dbReference type="AlphaFoldDB" id="A0A561VAV3"/>
<proteinExistence type="predicted"/>
<dbReference type="InterPro" id="IPR000644">
    <property type="entry name" value="CBS_dom"/>
</dbReference>
<dbReference type="Gene3D" id="3.10.580.10">
    <property type="entry name" value="CBS-domain"/>
    <property type="match status" value="1"/>
</dbReference>
<dbReference type="InterPro" id="IPR046342">
    <property type="entry name" value="CBS_dom_sf"/>
</dbReference>
<evidence type="ECO:0000313" key="4">
    <source>
        <dbReference type="Proteomes" id="UP000316184"/>
    </source>
</evidence>
<organism evidence="3 4">
    <name type="scientific">Saccharopolyspora dendranthemae</name>
    <dbReference type="NCBI Taxonomy" id="1181886"/>
    <lineage>
        <taxon>Bacteria</taxon>
        <taxon>Bacillati</taxon>
        <taxon>Actinomycetota</taxon>
        <taxon>Actinomycetes</taxon>
        <taxon>Pseudonocardiales</taxon>
        <taxon>Pseudonocardiaceae</taxon>
        <taxon>Saccharopolyspora</taxon>
    </lineage>
</organism>
<feature type="domain" description="CBS" evidence="2">
    <location>
        <begin position="287"/>
        <end position="343"/>
    </location>
</feature>
<dbReference type="Pfam" id="PF00571">
    <property type="entry name" value="CBS"/>
    <property type="match status" value="1"/>
</dbReference>
<keyword evidence="1" id="KW-0129">CBS domain</keyword>